<evidence type="ECO:0000313" key="2">
    <source>
        <dbReference type="Proteomes" id="UP000821845"/>
    </source>
</evidence>
<name>A0ACB7SJU2_HYAAI</name>
<organism evidence="1 2">
    <name type="scientific">Hyalomma asiaticum</name>
    <name type="common">Tick</name>
    <dbReference type="NCBI Taxonomy" id="266040"/>
    <lineage>
        <taxon>Eukaryota</taxon>
        <taxon>Metazoa</taxon>
        <taxon>Ecdysozoa</taxon>
        <taxon>Arthropoda</taxon>
        <taxon>Chelicerata</taxon>
        <taxon>Arachnida</taxon>
        <taxon>Acari</taxon>
        <taxon>Parasitiformes</taxon>
        <taxon>Ixodida</taxon>
        <taxon>Ixodoidea</taxon>
        <taxon>Ixodidae</taxon>
        <taxon>Hyalomminae</taxon>
        <taxon>Hyalomma</taxon>
    </lineage>
</organism>
<protein>
    <submittedName>
        <fullName evidence="1">Uncharacterized protein</fullName>
    </submittedName>
</protein>
<sequence length="355" mass="38475">MCDLSELSAVLLLESLSCDETDDILLLQSEPQLRHNLQVLSLRSHSVSHSNSCGHVRLSSPLATGAGGAGGVVESEWRGGARSGVCGYDAAACARAVATRRAGGVDVFLKRYLPFSEELRQQRQSSLLVLDRRVCPSVSGGLCDDGADDTVNEYYFARDKDGEYCSVNLVANVYGNLISHAVAASPVRDTSPYKDLYTLAYTGDGVFVVAGYLAPNLARDAVAAQLDAGMESVCARSKVSDPVVLVGDFNVDVRKKSGEWLVEYMRTKYSTQCGYLLGDVAYLLLSWLLPPYRPAAANWQPRMSTFNKVHCKQRVVEGAFRTLKAEFQGLLSIDVTDIEQAVHIVLGACVLHNIA</sequence>
<dbReference type="Proteomes" id="UP000821845">
    <property type="component" value="Chromosome 4"/>
</dbReference>
<keyword evidence="2" id="KW-1185">Reference proteome</keyword>
<comment type="caution">
    <text evidence="1">The sequence shown here is derived from an EMBL/GenBank/DDBJ whole genome shotgun (WGS) entry which is preliminary data.</text>
</comment>
<evidence type="ECO:0000313" key="1">
    <source>
        <dbReference type="EMBL" id="KAH6934184.1"/>
    </source>
</evidence>
<gene>
    <name evidence="1" type="ORF">HPB50_021486</name>
</gene>
<reference evidence="1" key="1">
    <citation type="submission" date="2020-05" db="EMBL/GenBank/DDBJ databases">
        <title>Large-scale comparative analyses of tick genomes elucidate their genetic diversity and vector capacities.</title>
        <authorList>
            <person name="Jia N."/>
            <person name="Wang J."/>
            <person name="Shi W."/>
            <person name="Du L."/>
            <person name="Sun Y."/>
            <person name="Zhan W."/>
            <person name="Jiang J."/>
            <person name="Wang Q."/>
            <person name="Zhang B."/>
            <person name="Ji P."/>
            <person name="Sakyi L.B."/>
            <person name="Cui X."/>
            <person name="Yuan T."/>
            <person name="Jiang B."/>
            <person name="Yang W."/>
            <person name="Lam T.T.-Y."/>
            <person name="Chang Q."/>
            <person name="Ding S."/>
            <person name="Wang X."/>
            <person name="Zhu J."/>
            <person name="Ruan X."/>
            <person name="Zhao L."/>
            <person name="Wei J."/>
            <person name="Que T."/>
            <person name="Du C."/>
            <person name="Cheng J."/>
            <person name="Dai P."/>
            <person name="Han X."/>
            <person name="Huang E."/>
            <person name="Gao Y."/>
            <person name="Liu J."/>
            <person name="Shao H."/>
            <person name="Ye R."/>
            <person name="Li L."/>
            <person name="Wei W."/>
            <person name="Wang X."/>
            <person name="Wang C."/>
            <person name="Yang T."/>
            <person name="Huo Q."/>
            <person name="Li W."/>
            <person name="Guo W."/>
            <person name="Chen H."/>
            <person name="Zhou L."/>
            <person name="Ni X."/>
            <person name="Tian J."/>
            <person name="Zhou Y."/>
            <person name="Sheng Y."/>
            <person name="Liu T."/>
            <person name="Pan Y."/>
            <person name="Xia L."/>
            <person name="Li J."/>
            <person name="Zhao F."/>
            <person name="Cao W."/>
        </authorList>
    </citation>
    <scope>NUCLEOTIDE SEQUENCE</scope>
    <source>
        <strain evidence="1">Hyas-2018</strain>
    </source>
</reference>
<proteinExistence type="predicted"/>
<accession>A0ACB7SJU2</accession>
<dbReference type="EMBL" id="CM023484">
    <property type="protein sequence ID" value="KAH6934184.1"/>
    <property type="molecule type" value="Genomic_DNA"/>
</dbReference>